<dbReference type="EMBL" id="JACGWN010000014">
    <property type="protein sequence ID" value="KAL0407247.1"/>
    <property type="molecule type" value="Genomic_DNA"/>
</dbReference>
<reference evidence="13" key="1">
    <citation type="submission" date="2020-06" db="EMBL/GenBank/DDBJ databases">
        <authorList>
            <person name="Li T."/>
            <person name="Hu X."/>
            <person name="Zhang T."/>
            <person name="Song X."/>
            <person name="Zhang H."/>
            <person name="Dai N."/>
            <person name="Sheng W."/>
            <person name="Hou X."/>
            <person name="Wei L."/>
        </authorList>
    </citation>
    <scope>NUCLEOTIDE SEQUENCE</scope>
    <source>
        <strain evidence="13">KEN1</strain>
        <tissue evidence="13">Leaf</tissue>
    </source>
</reference>
<name>A0AAW2TRQ3_9LAMI</name>
<dbReference type="GO" id="GO:0070973">
    <property type="term" value="P:protein localization to endoplasmic reticulum exit site"/>
    <property type="evidence" value="ECO:0007669"/>
    <property type="project" value="UniProtKB-UniRule"/>
</dbReference>
<evidence type="ECO:0000256" key="4">
    <source>
        <dbReference type="ARBA" id="ARBA00022692"/>
    </source>
</evidence>
<keyword evidence="7 11" id="KW-0653">Protein transport</keyword>
<feature type="transmembrane region" description="Helical" evidence="11">
    <location>
        <begin position="150"/>
        <end position="169"/>
    </location>
</feature>
<dbReference type="InterPro" id="IPR008417">
    <property type="entry name" value="BAP29/BAP31"/>
</dbReference>
<comment type="subcellular location">
    <subcellularLocation>
        <location evidence="1 11">Endoplasmic reticulum membrane</location>
        <topology evidence="1 11">Multi-pass membrane protein</topology>
    </subcellularLocation>
</comment>
<evidence type="ECO:0000256" key="9">
    <source>
        <dbReference type="ARBA" id="ARBA00023054"/>
    </source>
</evidence>
<dbReference type="Gene3D" id="1.20.5.110">
    <property type="match status" value="1"/>
</dbReference>
<dbReference type="GO" id="GO:0006886">
    <property type="term" value="P:intracellular protein transport"/>
    <property type="evidence" value="ECO:0007669"/>
    <property type="project" value="UniProtKB-UniRule"/>
</dbReference>
<evidence type="ECO:0000256" key="7">
    <source>
        <dbReference type="ARBA" id="ARBA00022927"/>
    </source>
</evidence>
<dbReference type="FunFam" id="1.20.5.110:FF:000011">
    <property type="entry name" value="B-cell receptor-associated protein 29"/>
    <property type="match status" value="1"/>
</dbReference>
<dbReference type="PANTHER" id="PTHR12701:SF18">
    <property type="entry name" value="ENDOPLASMIC RETICULUM TRANSMEMBRANE PROTEIN"/>
    <property type="match status" value="1"/>
</dbReference>
<feature type="transmembrane region" description="Helical" evidence="11">
    <location>
        <begin position="108"/>
        <end position="129"/>
    </location>
</feature>
<keyword evidence="3 11" id="KW-0813">Transport</keyword>
<feature type="transmembrane region" description="Helical" evidence="11">
    <location>
        <begin position="69"/>
        <end position="88"/>
    </location>
</feature>
<comment type="similarity">
    <text evidence="2 11">Belongs to the BCAP29/BCAP31 family.</text>
</comment>
<keyword evidence="10 11" id="KW-0472">Membrane</keyword>
<comment type="function">
    <text evidence="11">May play a role in anterograde transport of membrane proteins from the endoplasmic reticulum to the Golgi.</text>
</comment>
<accession>A0AAW2TRQ3</accession>
<dbReference type="AlphaFoldDB" id="A0AAW2TRQ3"/>
<evidence type="ECO:0000256" key="5">
    <source>
        <dbReference type="ARBA" id="ARBA00022703"/>
    </source>
</evidence>
<evidence type="ECO:0000256" key="6">
    <source>
        <dbReference type="ARBA" id="ARBA00022824"/>
    </source>
</evidence>
<evidence type="ECO:0000256" key="10">
    <source>
        <dbReference type="ARBA" id="ARBA00023136"/>
    </source>
</evidence>
<keyword evidence="9 12" id="KW-0175">Coiled coil</keyword>
<proteinExistence type="inferred from homology"/>
<keyword evidence="5" id="KW-0053">Apoptosis</keyword>
<keyword evidence="6 11" id="KW-0256">Endoplasmic reticulum</keyword>
<evidence type="ECO:0000256" key="3">
    <source>
        <dbReference type="ARBA" id="ARBA00022448"/>
    </source>
</evidence>
<keyword evidence="8 11" id="KW-1133">Transmembrane helix</keyword>
<evidence type="ECO:0000256" key="11">
    <source>
        <dbReference type="RuleBase" id="RU367026"/>
    </source>
</evidence>
<evidence type="ECO:0000313" key="13">
    <source>
        <dbReference type="EMBL" id="KAL0407247.1"/>
    </source>
</evidence>
<evidence type="ECO:0000256" key="2">
    <source>
        <dbReference type="ARBA" id="ARBA00007956"/>
    </source>
</evidence>
<evidence type="ECO:0000256" key="1">
    <source>
        <dbReference type="ARBA" id="ARBA00004477"/>
    </source>
</evidence>
<feature type="coiled-coil region" evidence="12">
    <location>
        <begin position="179"/>
        <end position="276"/>
    </location>
</feature>
<dbReference type="GO" id="GO:0006888">
    <property type="term" value="P:endoplasmic reticulum to Golgi vesicle-mediated transport"/>
    <property type="evidence" value="ECO:0007669"/>
    <property type="project" value="UniProtKB-UniRule"/>
</dbReference>
<gene>
    <name evidence="13" type="ORF">Slati_4038600</name>
</gene>
<keyword evidence="11" id="KW-0931">ER-Golgi transport</keyword>
<keyword evidence="4 11" id="KW-0812">Transmembrane</keyword>
<protein>
    <recommendedName>
        <fullName evidence="11">Endoplasmic reticulum transmembrane protein</fullName>
    </recommendedName>
</protein>
<evidence type="ECO:0000256" key="12">
    <source>
        <dbReference type="SAM" id="Coils"/>
    </source>
</evidence>
<comment type="caution">
    <text evidence="13">The sequence shown here is derived from an EMBL/GenBank/DDBJ whole genome shotgun (WGS) entry which is preliminary data.</text>
</comment>
<reference evidence="13" key="2">
    <citation type="journal article" date="2024" name="Plant">
        <title>Genomic evolution and insights into agronomic trait innovations of Sesamum species.</title>
        <authorList>
            <person name="Miao H."/>
            <person name="Wang L."/>
            <person name="Qu L."/>
            <person name="Liu H."/>
            <person name="Sun Y."/>
            <person name="Le M."/>
            <person name="Wang Q."/>
            <person name="Wei S."/>
            <person name="Zheng Y."/>
            <person name="Lin W."/>
            <person name="Duan Y."/>
            <person name="Cao H."/>
            <person name="Xiong S."/>
            <person name="Wang X."/>
            <person name="Wei L."/>
            <person name="Li C."/>
            <person name="Ma Q."/>
            <person name="Ju M."/>
            <person name="Zhao R."/>
            <person name="Li G."/>
            <person name="Mu C."/>
            <person name="Tian Q."/>
            <person name="Mei H."/>
            <person name="Zhang T."/>
            <person name="Gao T."/>
            <person name="Zhang H."/>
        </authorList>
    </citation>
    <scope>NUCLEOTIDE SEQUENCE</scope>
    <source>
        <strain evidence="13">KEN1</strain>
    </source>
</reference>
<sequence>MEPPILNTLEDNELSIQIPVWKVKLLGFWPSLFALPPHHFPISPLVKISVAPKIIEADRGIRKATMIQVLFALIFAEMALIVLIIFKTPLRKSVVMGLDRIKRGSGPIVVQTVGGTVFVIMLATLYNVVAIKRRQMRDATADTTDQILCARHLLGASLMGFSLFLVLTIDRLHHYMRELHIRRKSIEALKKQNQALEDEKPAVSKQIKAMEEEKATLQGRIKELETQLEEKSKEASRAGASAVALKKQSDGFLIEYERLLEENQKLRSQVQSLDRKFSYSDIKKFL</sequence>
<dbReference type="GO" id="GO:0005789">
    <property type="term" value="C:endoplasmic reticulum membrane"/>
    <property type="evidence" value="ECO:0007669"/>
    <property type="project" value="UniProtKB-SubCell"/>
</dbReference>
<dbReference type="PANTHER" id="PTHR12701">
    <property type="entry name" value="BCR-ASSOCIATED PROTEIN, BAP"/>
    <property type="match status" value="1"/>
</dbReference>
<evidence type="ECO:0000256" key="8">
    <source>
        <dbReference type="ARBA" id="ARBA00022989"/>
    </source>
</evidence>
<organism evidence="13">
    <name type="scientific">Sesamum latifolium</name>
    <dbReference type="NCBI Taxonomy" id="2727402"/>
    <lineage>
        <taxon>Eukaryota</taxon>
        <taxon>Viridiplantae</taxon>
        <taxon>Streptophyta</taxon>
        <taxon>Embryophyta</taxon>
        <taxon>Tracheophyta</taxon>
        <taxon>Spermatophyta</taxon>
        <taxon>Magnoliopsida</taxon>
        <taxon>eudicotyledons</taxon>
        <taxon>Gunneridae</taxon>
        <taxon>Pentapetalae</taxon>
        <taxon>asterids</taxon>
        <taxon>lamiids</taxon>
        <taxon>Lamiales</taxon>
        <taxon>Pedaliaceae</taxon>
        <taxon>Sesamum</taxon>
    </lineage>
</organism>